<organism evidence="8 11">
    <name type="scientific">Sanguibacteroides justesenii</name>
    <dbReference type="NCBI Taxonomy" id="1547597"/>
    <lineage>
        <taxon>Bacteria</taxon>
        <taxon>Pseudomonadati</taxon>
        <taxon>Bacteroidota</taxon>
        <taxon>Bacteroidia</taxon>
        <taxon>Bacteroidales</taxon>
        <taxon>Porphyromonadaceae</taxon>
        <taxon>Sanguibacteroides</taxon>
    </lineage>
</organism>
<dbReference type="PANTHER" id="PTHR33692">
    <property type="entry name" value="RIBOSOME MATURATION FACTOR RIMM"/>
    <property type="match status" value="1"/>
</dbReference>
<dbReference type="InterPro" id="IPR056792">
    <property type="entry name" value="PRC_RimM"/>
</dbReference>
<dbReference type="AlphaFoldDB" id="A0A0C3R4J2"/>
<dbReference type="GO" id="GO:0005840">
    <property type="term" value="C:ribosome"/>
    <property type="evidence" value="ECO:0007669"/>
    <property type="project" value="InterPro"/>
</dbReference>
<evidence type="ECO:0000256" key="2">
    <source>
        <dbReference type="ARBA" id="ARBA00022517"/>
    </source>
</evidence>
<dbReference type="PANTHER" id="PTHR33692:SF1">
    <property type="entry name" value="RIBOSOME MATURATION FACTOR RIMM"/>
    <property type="match status" value="1"/>
</dbReference>
<comment type="function">
    <text evidence="5">An accessory protein needed during the final step in the assembly of 30S ribosomal subunit, possibly for assembly of the head region. Essential for efficient processing of 16S rRNA. May be needed both before and after RbfA during the maturation of 16S rRNA. It has affinity for free ribosomal 30S subunits but not for 70S ribosomes.</text>
</comment>
<evidence type="ECO:0000256" key="1">
    <source>
        <dbReference type="ARBA" id="ARBA00022490"/>
    </source>
</evidence>
<dbReference type="OrthoDB" id="9810331at2"/>
<keyword evidence="4 5" id="KW-0143">Chaperone</keyword>
<dbReference type="InterPro" id="IPR011961">
    <property type="entry name" value="RimM"/>
</dbReference>
<evidence type="ECO:0000313" key="11">
    <source>
        <dbReference type="Proteomes" id="UP000031980"/>
    </source>
</evidence>
<dbReference type="Pfam" id="PF01782">
    <property type="entry name" value="RimM"/>
    <property type="match status" value="1"/>
</dbReference>
<evidence type="ECO:0000256" key="5">
    <source>
        <dbReference type="HAMAP-Rule" id="MF_00014"/>
    </source>
</evidence>
<evidence type="ECO:0000313" key="8">
    <source>
        <dbReference type="EMBL" id="KIO44345.1"/>
    </source>
</evidence>
<reference evidence="9 10" key="2">
    <citation type="submission" date="2014-07" db="EMBL/GenBank/DDBJ databases">
        <title>Porphyromonadaceae bacterium OUH 334697 = ATCC BAA-2682 = DSM 28341 draft genome.</title>
        <authorList>
            <person name="Sydenham T.V."/>
            <person name="Hasman H."/>
            <person name="Justesen U.S."/>
        </authorList>
    </citation>
    <scope>NUCLEOTIDE SEQUENCE [LARGE SCALE GENOMIC DNA]</scope>
    <source>
        <strain evidence="9 10">OUH 334697</strain>
    </source>
</reference>
<dbReference type="HAMAP" id="MF_00014">
    <property type="entry name" value="Ribosome_mat_RimM"/>
    <property type="match status" value="1"/>
</dbReference>
<dbReference type="GO" id="GO:0005737">
    <property type="term" value="C:cytoplasm"/>
    <property type="evidence" value="ECO:0007669"/>
    <property type="project" value="UniProtKB-SubCell"/>
</dbReference>
<dbReference type="NCBIfam" id="TIGR02273">
    <property type="entry name" value="16S_RimM"/>
    <property type="match status" value="1"/>
</dbReference>
<dbReference type="GO" id="GO:0042274">
    <property type="term" value="P:ribosomal small subunit biogenesis"/>
    <property type="evidence" value="ECO:0007669"/>
    <property type="project" value="UniProtKB-UniRule"/>
</dbReference>
<accession>A0A0C3R4J2</accession>
<dbReference type="InterPro" id="IPR036976">
    <property type="entry name" value="RimM_N_sf"/>
</dbReference>
<evidence type="ECO:0000259" key="6">
    <source>
        <dbReference type="Pfam" id="PF01782"/>
    </source>
</evidence>
<keyword evidence="3 5" id="KW-0698">rRNA processing</keyword>
<keyword evidence="11" id="KW-1185">Reference proteome</keyword>
<dbReference type="RefSeq" id="WP_041503338.1">
    <property type="nucleotide sequence ID" value="NZ_JPIT01000018.1"/>
</dbReference>
<feature type="domain" description="Ribosome maturation factor RimM PRC barrel" evidence="7">
    <location>
        <begin position="107"/>
        <end position="173"/>
    </location>
</feature>
<evidence type="ECO:0000313" key="10">
    <source>
        <dbReference type="Proteomes" id="UP000031937"/>
    </source>
</evidence>
<keyword evidence="1 5" id="KW-0963">Cytoplasm</keyword>
<feature type="domain" description="RimM N-terminal" evidence="6">
    <location>
        <begin position="10"/>
        <end position="92"/>
    </location>
</feature>
<evidence type="ECO:0000256" key="4">
    <source>
        <dbReference type="ARBA" id="ARBA00023186"/>
    </source>
</evidence>
<dbReference type="SUPFAM" id="SSF50447">
    <property type="entry name" value="Translation proteins"/>
    <property type="match status" value="1"/>
</dbReference>
<dbReference type="EMBL" id="JPIU01000039">
    <property type="protein sequence ID" value="KIO44345.1"/>
    <property type="molecule type" value="Genomic_DNA"/>
</dbReference>
<dbReference type="Pfam" id="PF24986">
    <property type="entry name" value="PRC_RimM"/>
    <property type="match status" value="1"/>
</dbReference>
<keyword evidence="2 5" id="KW-0690">Ribosome biogenesis</keyword>
<dbReference type="InterPro" id="IPR002676">
    <property type="entry name" value="RimM_N"/>
</dbReference>
<dbReference type="Proteomes" id="UP000031937">
    <property type="component" value="Unassembled WGS sequence"/>
</dbReference>
<dbReference type="SUPFAM" id="SSF50346">
    <property type="entry name" value="PRC-barrel domain"/>
    <property type="match status" value="1"/>
</dbReference>
<dbReference type="Proteomes" id="UP000031980">
    <property type="component" value="Unassembled WGS sequence"/>
</dbReference>
<comment type="similarity">
    <text evidence="5">Belongs to the RimM family.</text>
</comment>
<dbReference type="EMBL" id="JPIT01000018">
    <property type="protein sequence ID" value="KIO45398.1"/>
    <property type="molecule type" value="Genomic_DNA"/>
</dbReference>
<comment type="subunit">
    <text evidence="5">Binds ribosomal protein uS19.</text>
</comment>
<dbReference type="InterPro" id="IPR011033">
    <property type="entry name" value="PRC_barrel-like_sf"/>
</dbReference>
<evidence type="ECO:0000259" key="7">
    <source>
        <dbReference type="Pfam" id="PF24986"/>
    </source>
</evidence>
<gene>
    <name evidence="5" type="primary">rimM</name>
    <name evidence="8" type="ORF">BA92_09065</name>
    <name evidence="9" type="ORF">IE90_08255</name>
</gene>
<dbReference type="Gene3D" id="2.40.30.60">
    <property type="entry name" value="RimM"/>
    <property type="match status" value="1"/>
</dbReference>
<comment type="domain">
    <text evidence="5">The PRC barrel domain binds ribosomal protein uS19.</text>
</comment>
<dbReference type="Gene3D" id="2.30.30.240">
    <property type="entry name" value="PRC-barrel domain"/>
    <property type="match status" value="1"/>
</dbReference>
<sequence>MIKKEDCIKIGEVGKTHSLQGAVVVYSDNDLLEQYKEEPVFILLEGAPVPFFVAKDGLMKRNHSSYIIKFDYVDSKAQADRLTGKELLMDKDLVGEEEEEDLPFELSELIGFSVQDILTRESGEVVDVANYSGNMLLSIRIFSKEILLPLSERYVKEISENEQLLRVEIPEEIKELY</sequence>
<comment type="caution">
    <text evidence="8">The sequence shown here is derived from an EMBL/GenBank/DDBJ whole genome shotgun (WGS) entry which is preliminary data.</text>
</comment>
<dbReference type="InterPro" id="IPR009000">
    <property type="entry name" value="Transl_B-barrel_sf"/>
</dbReference>
<evidence type="ECO:0000256" key="3">
    <source>
        <dbReference type="ARBA" id="ARBA00022552"/>
    </source>
</evidence>
<protein>
    <recommendedName>
        <fullName evidence="5">Ribosome maturation factor RimM</fullName>
    </recommendedName>
</protein>
<evidence type="ECO:0000313" key="9">
    <source>
        <dbReference type="EMBL" id="KIO45398.1"/>
    </source>
</evidence>
<name>A0A0C3R4J2_9PORP</name>
<dbReference type="GO" id="GO:0043022">
    <property type="term" value="F:ribosome binding"/>
    <property type="evidence" value="ECO:0007669"/>
    <property type="project" value="InterPro"/>
</dbReference>
<reference evidence="8 11" key="1">
    <citation type="submission" date="2014-07" db="EMBL/GenBank/DDBJ databases">
        <title>Porphyromonadaceae bacterium OUH 308042 = ATCC BAA-2681 = DSM 28342 draft genome.</title>
        <authorList>
            <person name="Sydenham T.V."/>
            <person name="Hasman H."/>
            <person name="Justensen U.S."/>
        </authorList>
    </citation>
    <scope>NUCLEOTIDE SEQUENCE [LARGE SCALE GENOMIC DNA]</scope>
    <source>
        <strain evidence="8 11">OUH 308042</strain>
    </source>
</reference>
<dbReference type="GO" id="GO:0006364">
    <property type="term" value="P:rRNA processing"/>
    <property type="evidence" value="ECO:0007669"/>
    <property type="project" value="UniProtKB-UniRule"/>
</dbReference>
<comment type="subcellular location">
    <subcellularLocation>
        <location evidence="5">Cytoplasm</location>
    </subcellularLocation>
</comment>
<proteinExistence type="inferred from homology"/>